<dbReference type="SFLD" id="SFLDS00029">
    <property type="entry name" value="Radical_SAM"/>
    <property type="match status" value="1"/>
</dbReference>
<feature type="binding site" evidence="5">
    <location>
        <position position="68"/>
    </location>
    <ligand>
        <name>[4Fe-4S] cluster</name>
        <dbReference type="ChEBI" id="CHEBI:49883"/>
        <note>4Fe-4S-S-AdoMet</note>
    </ligand>
</feature>
<dbReference type="GO" id="GO:0051536">
    <property type="term" value="F:iron-sulfur cluster binding"/>
    <property type="evidence" value="ECO:0007669"/>
    <property type="project" value="UniProtKB-KW"/>
</dbReference>
<keyword evidence="1 5" id="KW-0949">S-adenosyl-L-methionine</keyword>
<evidence type="ECO:0000256" key="1">
    <source>
        <dbReference type="ARBA" id="ARBA00022691"/>
    </source>
</evidence>
<dbReference type="STRING" id="626940.BHW43_10850"/>
<evidence type="ECO:0000256" key="2">
    <source>
        <dbReference type="ARBA" id="ARBA00022723"/>
    </source>
</evidence>
<dbReference type="EMBL" id="MNTG01000047">
    <property type="protein sequence ID" value="OLA36280.1"/>
    <property type="molecule type" value="Genomic_DNA"/>
</dbReference>
<dbReference type="InterPro" id="IPR007197">
    <property type="entry name" value="rSAM"/>
</dbReference>
<comment type="cofactor">
    <cofactor evidence="5">
        <name>[4Fe-4S] cluster</name>
        <dbReference type="ChEBI" id="CHEBI:49883"/>
    </cofactor>
    <text evidence="5">Binds 1 [4Fe-4S] cluster. The cluster is coordinated with 3 cysteines and an exchangeable S-adenosyl-L-methionine.</text>
</comment>
<evidence type="ECO:0000313" key="7">
    <source>
        <dbReference type="EMBL" id="OLA36280.1"/>
    </source>
</evidence>
<dbReference type="InterPro" id="IPR040085">
    <property type="entry name" value="MJ0674-like"/>
</dbReference>
<dbReference type="Gene3D" id="3.20.20.70">
    <property type="entry name" value="Aldolase class I"/>
    <property type="match status" value="1"/>
</dbReference>
<protein>
    <submittedName>
        <fullName evidence="7">Radical SAM protein</fullName>
    </submittedName>
</protein>
<comment type="caution">
    <text evidence="7">The sequence shown here is derived from an EMBL/GenBank/DDBJ whole genome shotgun (WGS) entry which is preliminary data.</text>
</comment>
<evidence type="ECO:0000313" key="8">
    <source>
        <dbReference type="Proteomes" id="UP000186777"/>
    </source>
</evidence>
<dbReference type="GO" id="GO:0046872">
    <property type="term" value="F:metal ion binding"/>
    <property type="evidence" value="ECO:0007669"/>
    <property type="project" value="UniProtKB-KW"/>
</dbReference>
<name>A0A1Q6R1W0_9FIRM</name>
<evidence type="ECO:0000256" key="5">
    <source>
        <dbReference type="PIRSR" id="PIRSR004869-50"/>
    </source>
</evidence>
<dbReference type="AlphaFoldDB" id="A0A1Q6R1W0"/>
<reference evidence="7 8" key="1">
    <citation type="journal article" date="2016" name="Nat. Biotechnol.">
        <title>Measurement of bacterial replication rates in microbial communities.</title>
        <authorList>
            <person name="Brown C.T."/>
            <person name="Olm M.R."/>
            <person name="Thomas B.C."/>
            <person name="Banfield J.F."/>
        </authorList>
    </citation>
    <scope>NUCLEOTIDE SEQUENCE [LARGE SCALE GENOMIC DNA]</scope>
    <source>
        <strain evidence="7">46_33</strain>
    </source>
</reference>
<keyword evidence="2 5" id="KW-0479">Metal-binding</keyword>
<organism evidence="7 8">
    <name type="scientific">Phascolarctobacterium succinatutens</name>
    <dbReference type="NCBI Taxonomy" id="626940"/>
    <lineage>
        <taxon>Bacteria</taxon>
        <taxon>Bacillati</taxon>
        <taxon>Bacillota</taxon>
        <taxon>Negativicutes</taxon>
        <taxon>Acidaminococcales</taxon>
        <taxon>Acidaminococcaceae</taxon>
        <taxon>Phascolarctobacterium</taxon>
    </lineage>
</organism>
<feature type="binding site" evidence="5">
    <location>
        <position position="71"/>
    </location>
    <ligand>
        <name>[4Fe-4S] cluster</name>
        <dbReference type="ChEBI" id="CHEBI:49883"/>
        <note>4Fe-4S-S-AdoMet</note>
    </ligand>
</feature>
<dbReference type="CDD" id="cd01335">
    <property type="entry name" value="Radical_SAM"/>
    <property type="match status" value="1"/>
</dbReference>
<evidence type="ECO:0000256" key="3">
    <source>
        <dbReference type="ARBA" id="ARBA00023004"/>
    </source>
</evidence>
<feature type="binding site" evidence="5">
    <location>
        <position position="64"/>
    </location>
    <ligand>
        <name>[4Fe-4S] cluster</name>
        <dbReference type="ChEBI" id="CHEBI:49883"/>
        <note>4Fe-4S-S-AdoMet</note>
    </ligand>
</feature>
<proteinExistence type="predicted"/>
<dbReference type="Pfam" id="PF04055">
    <property type="entry name" value="Radical_SAM"/>
    <property type="match status" value="1"/>
</dbReference>
<dbReference type="SFLD" id="SFLDG01099">
    <property type="entry name" value="Uncharacterised_Radical_SAM_Su"/>
    <property type="match status" value="1"/>
</dbReference>
<dbReference type="InterPro" id="IPR058240">
    <property type="entry name" value="rSAM_sf"/>
</dbReference>
<dbReference type="SUPFAM" id="SSF102114">
    <property type="entry name" value="Radical SAM enzymes"/>
    <property type="match status" value="1"/>
</dbReference>
<dbReference type="GO" id="GO:0003824">
    <property type="term" value="F:catalytic activity"/>
    <property type="evidence" value="ECO:0007669"/>
    <property type="project" value="InterPro"/>
</dbReference>
<evidence type="ECO:0000259" key="6">
    <source>
        <dbReference type="Pfam" id="PF04055"/>
    </source>
</evidence>
<dbReference type="PANTHER" id="PTHR43075">
    <property type="entry name" value="FORMATE LYASE ACTIVATING ENZYME, PUTATIVE (AFU_ORTHOLOGUE AFUA_2G15630)-RELATED"/>
    <property type="match status" value="1"/>
</dbReference>
<dbReference type="RefSeq" id="WP_303680547.1">
    <property type="nucleotide sequence ID" value="NZ_MNTG01000047.1"/>
</dbReference>
<dbReference type="InterPro" id="IPR016431">
    <property type="entry name" value="Pyrv-formate_lyase-activ_prd"/>
</dbReference>
<dbReference type="InterPro" id="IPR013785">
    <property type="entry name" value="Aldolase_TIM"/>
</dbReference>
<dbReference type="PANTHER" id="PTHR43075:SF1">
    <property type="entry name" value="FORMATE LYASE ACTIVATING ENZYME, PUTATIVE (AFU_ORTHOLOGUE AFUA_2G15630)-RELATED"/>
    <property type="match status" value="1"/>
</dbReference>
<keyword evidence="4 5" id="KW-0411">Iron-sulfur</keyword>
<dbReference type="PIRSF" id="PIRSF004869">
    <property type="entry name" value="PflX_prd"/>
    <property type="match status" value="1"/>
</dbReference>
<accession>A0A1Q6R1W0</accession>
<gene>
    <name evidence="7" type="ORF">BHW43_10850</name>
</gene>
<evidence type="ECO:0000256" key="4">
    <source>
        <dbReference type="ARBA" id="ARBA00023014"/>
    </source>
</evidence>
<keyword evidence="3 5" id="KW-0408">Iron</keyword>
<feature type="domain" description="Radical SAM core" evidence="6">
    <location>
        <begin position="59"/>
        <end position="223"/>
    </location>
</feature>
<dbReference type="Proteomes" id="UP000186777">
    <property type="component" value="Unassembled WGS sequence"/>
</dbReference>
<sequence>MTLCYVCPHRCGVDRPANMSDTTGCFGSCGVGLAPIVARAGLHMWEEPVISGTRGSGTVFFSGCNLHCVFCQNYDISCKGFGKEITIERLKEIYHELIAQGAHNINLVTPTHFTEAVLQSLDEPLPVPVVYNTSGFETQDTLRRLKGKVQIYLPDLKYSDDMAAIKYSNAPYYFRIATEAIKEMYNQVGDYHIDDNGIMTKGVIIRHLIMPGMPDNTKRIIDWVASNFKPGQVMFSLMHQYVPCGRANEYPEINRKVTDEEYKELESYLLQSTIEDGFVQEGDAACKDFIPCFDGTGV</sequence>